<dbReference type="Proteomes" id="UP000701801">
    <property type="component" value="Unassembled WGS sequence"/>
</dbReference>
<sequence>MSSNLQATSNSPASGELSTSISRDPGRSYRPPSIEGLDFSPLPPAVEDELVQQLFTPVEPSNEVLELATAEPPAWSLDDDGMNNSLFGDGQHGDERELGQENQRTTMSTTGLTPASFPSTPSYEPTPTTLRPQECSSSPSSISTHTSTSSFSALASSTSTYEAKDQNRKRLKRKVDDTRLESRPQASFEKEEE</sequence>
<dbReference type="OrthoDB" id="10343606at2759"/>
<proteinExistence type="predicted"/>
<feature type="compositionally biased region" description="Low complexity" evidence="1">
    <location>
        <begin position="116"/>
        <end position="129"/>
    </location>
</feature>
<protein>
    <submittedName>
        <fullName evidence="2">Uncharacterized protein</fullName>
    </submittedName>
</protein>
<feature type="region of interest" description="Disordered" evidence="1">
    <location>
        <begin position="1"/>
        <end position="45"/>
    </location>
</feature>
<organism evidence="2 3">
    <name type="scientific">Hymenoscyphus albidus</name>
    <dbReference type="NCBI Taxonomy" id="595503"/>
    <lineage>
        <taxon>Eukaryota</taxon>
        <taxon>Fungi</taxon>
        <taxon>Dikarya</taxon>
        <taxon>Ascomycota</taxon>
        <taxon>Pezizomycotina</taxon>
        <taxon>Leotiomycetes</taxon>
        <taxon>Helotiales</taxon>
        <taxon>Helotiaceae</taxon>
        <taxon>Hymenoscyphus</taxon>
    </lineage>
</organism>
<evidence type="ECO:0000313" key="3">
    <source>
        <dbReference type="Proteomes" id="UP000701801"/>
    </source>
</evidence>
<keyword evidence="3" id="KW-1185">Reference proteome</keyword>
<gene>
    <name evidence="2" type="ORF">HYALB_00001215</name>
</gene>
<comment type="caution">
    <text evidence="2">The sequence shown here is derived from an EMBL/GenBank/DDBJ whole genome shotgun (WGS) entry which is preliminary data.</text>
</comment>
<evidence type="ECO:0000313" key="2">
    <source>
        <dbReference type="EMBL" id="CAG8972523.1"/>
    </source>
</evidence>
<feature type="compositionally biased region" description="Low complexity" evidence="1">
    <location>
        <begin position="136"/>
        <end position="160"/>
    </location>
</feature>
<evidence type="ECO:0000256" key="1">
    <source>
        <dbReference type="SAM" id="MobiDB-lite"/>
    </source>
</evidence>
<feature type="compositionally biased region" description="Polar residues" evidence="1">
    <location>
        <begin position="100"/>
        <end position="113"/>
    </location>
</feature>
<dbReference type="EMBL" id="CAJVRM010000045">
    <property type="protein sequence ID" value="CAG8972523.1"/>
    <property type="molecule type" value="Genomic_DNA"/>
</dbReference>
<dbReference type="AlphaFoldDB" id="A0A9N9PRJ8"/>
<feature type="compositionally biased region" description="Basic and acidic residues" evidence="1">
    <location>
        <begin position="162"/>
        <end position="182"/>
    </location>
</feature>
<feature type="region of interest" description="Disordered" evidence="1">
    <location>
        <begin position="62"/>
        <end position="193"/>
    </location>
</feature>
<name>A0A9N9PRJ8_9HELO</name>
<accession>A0A9N9PRJ8</accession>
<feature type="compositionally biased region" description="Polar residues" evidence="1">
    <location>
        <begin position="1"/>
        <end position="22"/>
    </location>
</feature>
<reference evidence="2" key="1">
    <citation type="submission" date="2021-07" db="EMBL/GenBank/DDBJ databases">
        <authorList>
            <person name="Durling M."/>
        </authorList>
    </citation>
    <scope>NUCLEOTIDE SEQUENCE</scope>
</reference>